<evidence type="ECO:0000256" key="5">
    <source>
        <dbReference type="ARBA" id="ARBA00023242"/>
    </source>
</evidence>
<comment type="subcellular location">
    <subcellularLocation>
        <location evidence="1">Nucleus</location>
    </subcellularLocation>
</comment>
<protein>
    <submittedName>
        <fullName evidence="6">Uncharacterized protein</fullName>
    </submittedName>
</protein>
<gene>
    <name evidence="6" type="ORF">JX265_003858</name>
</gene>
<keyword evidence="7" id="KW-1185">Reference proteome</keyword>
<proteinExistence type="predicted"/>
<keyword evidence="3" id="KW-0238">DNA-binding</keyword>
<keyword evidence="5" id="KW-0539">Nucleus</keyword>
<dbReference type="PANTHER" id="PTHR31845:SF32">
    <property type="entry name" value="MISCELLANEOUS ZN(II)2CYS6 TRANSCRIPTION FACTOR (EUROFUNG)-RELATED"/>
    <property type="match status" value="1"/>
</dbReference>
<reference evidence="6" key="1">
    <citation type="submission" date="2021-03" db="EMBL/GenBank/DDBJ databases">
        <title>Revisited historic fungal species revealed as producer of novel bioactive compounds through whole genome sequencing and comparative genomics.</title>
        <authorList>
            <person name="Vignolle G.A."/>
            <person name="Hochenegger N."/>
            <person name="Mach R.L."/>
            <person name="Mach-Aigner A.R."/>
            <person name="Javad Rahimi M."/>
            <person name="Salim K.A."/>
            <person name="Chan C.M."/>
            <person name="Lim L.B.L."/>
            <person name="Cai F."/>
            <person name="Druzhinina I.S."/>
            <person name="U'Ren J.M."/>
            <person name="Derntl C."/>
        </authorList>
    </citation>
    <scope>NUCLEOTIDE SEQUENCE</scope>
    <source>
        <strain evidence="6">TUCIM 5799</strain>
    </source>
</reference>
<dbReference type="GO" id="GO:0000981">
    <property type="term" value="F:DNA-binding transcription factor activity, RNA polymerase II-specific"/>
    <property type="evidence" value="ECO:0007669"/>
    <property type="project" value="TreeGrafter"/>
</dbReference>
<sequence>MDITPTTTITSTPESSRIDEISHVKAEEILRLFRTLHLKFYPLIYLPDTTSARELQHERPFLWLVIRAVCAQSAVEQDALGDQVREILAKQLIVDCERSIDMLLGMLTYMGWSMYFARGKPYICAFTNLILATASDLRLNRIVPQETTSNSSLNCFKPYAFPKPPTYASDSPKARTNEDRRAVLGCFLTVVTMSSYMKLDVARSKVTIDDCLEQLWETPEIPNDRVLVAITRIMGVADEAVRMASRPEDTDDSISPIFHIKGLEESLKQVKRDLPPNLLDNQTVTAQLRSTEVAIYESALSPQTSSSAYKIQDYRRREYLQMCLQSAKAFMDVFLQLEPAEYCGIPLWLMIQFAHCAQAIYRLSLLDDPGWDRSAVRQSVDVLEILERAAVRMTAAHEACGYSINGSDKGVFTRSAAALRATIPQWSAALEQVGAIAARPTARTNPDLPVDPMLIDFTDDTWLTDVFSSWDETR</sequence>
<evidence type="ECO:0000313" key="6">
    <source>
        <dbReference type="EMBL" id="KAI1876332.1"/>
    </source>
</evidence>
<evidence type="ECO:0000256" key="2">
    <source>
        <dbReference type="ARBA" id="ARBA00023015"/>
    </source>
</evidence>
<dbReference type="InterPro" id="IPR051089">
    <property type="entry name" value="prtT"/>
</dbReference>
<evidence type="ECO:0000256" key="4">
    <source>
        <dbReference type="ARBA" id="ARBA00023163"/>
    </source>
</evidence>
<evidence type="ECO:0000313" key="7">
    <source>
        <dbReference type="Proteomes" id="UP000829685"/>
    </source>
</evidence>
<dbReference type="EMBL" id="JAFIMR010000007">
    <property type="protein sequence ID" value="KAI1876332.1"/>
    <property type="molecule type" value="Genomic_DNA"/>
</dbReference>
<organism evidence="6 7">
    <name type="scientific">Neoarthrinium moseri</name>
    <dbReference type="NCBI Taxonomy" id="1658444"/>
    <lineage>
        <taxon>Eukaryota</taxon>
        <taxon>Fungi</taxon>
        <taxon>Dikarya</taxon>
        <taxon>Ascomycota</taxon>
        <taxon>Pezizomycotina</taxon>
        <taxon>Sordariomycetes</taxon>
        <taxon>Xylariomycetidae</taxon>
        <taxon>Amphisphaeriales</taxon>
        <taxon>Apiosporaceae</taxon>
        <taxon>Neoarthrinium</taxon>
    </lineage>
</organism>
<dbReference type="GO" id="GO:0005634">
    <property type="term" value="C:nucleus"/>
    <property type="evidence" value="ECO:0007669"/>
    <property type="project" value="UniProtKB-SubCell"/>
</dbReference>
<keyword evidence="4" id="KW-0804">Transcription</keyword>
<keyword evidence="2" id="KW-0805">Transcription regulation</keyword>
<comment type="caution">
    <text evidence="6">The sequence shown here is derived from an EMBL/GenBank/DDBJ whole genome shotgun (WGS) entry which is preliminary data.</text>
</comment>
<evidence type="ECO:0000256" key="3">
    <source>
        <dbReference type="ARBA" id="ARBA00023125"/>
    </source>
</evidence>
<dbReference type="AlphaFoldDB" id="A0A9P9WRF3"/>
<dbReference type="GO" id="GO:0000976">
    <property type="term" value="F:transcription cis-regulatory region binding"/>
    <property type="evidence" value="ECO:0007669"/>
    <property type="project" value="TreeGrafter"/>
</dbReference>
<accession>A0A9P9WRF3</accession>
<dbReference type="Proteomes" id="UP000829685">
    <property type="component" value="Unassembled WGS sequence"/>
</dbReference>
<name>A0A9P9WRF3_9PEZI</name>
<dbReference type="PANTHER" id="PTHR31845">
    <property type="entry name" value="FINGER DOMAIN PROTEIN, PUTATIVE-RELATED"/>
    <property type="match status" value="1"/>
</dbReference>
<evidence type="ECO:0000256" key="1">
    <source>
        <dbReference type="ARBA" id="ARBA00004123"/>
    </source>
</evidence>